<keyword evidence="1" id="KW-0175">Coiled coil</keyword>
<protein>
    <recommendedName>
        <fullName evidence="4">DUF3375 domain-containing protein</fullName>
    </recommendedName>
</protein>
<comment type="caution">
    <text evidence="2">The sequence shown here is derived from an EMBL/GenBank/DDBJ whole genome shotgun (WGS) entry which is preliminary data.</text>
</comment>
<name>A0ABP8MYH4_9BACT</name>
<feature type="coiled-coil region" evidence="1">
    <location>
        <begin position="150"/>
        <end position="181"/>
    </location>
</feature>
<accession>A0ABP8MYH4</accession>
<sequence length="456" mass="54435">MARVLRKRELYNKYDLLLPSKFDGGYLIIALYEKLKNREIEEYFTQKEINQILTDIKTDFHLDSVRQWSNIKDNLFHYFLRSHPDEPWKYYLTDYAKNVVDLMISKLENPYKNHPLKKSVQDSFTLRHGEIKTVEDLERKFGRIFIQGSKQIITDHLESLEDELREAYKKLNDILRKEDEQSATSLVKDFTVVFRKFGERAEDITESIISKDKFLNDLLNIVDQFYRKMEDDGKFDTNNVHKSKSDWERAEEIFTDIREFFNSIDRKVYIIRRQINHASEKLTELQEQFSARAFFRLQLKKLHRTLLESSQYTTEGVRFSNNFPLKQVVYEPIRILYPKHYEFEPPKPNIIVNIEVDETYERNEKQKIAKEINRQQIINQWVDKAKDILESKGQLSVDELMNSIVDEEKDLSMAYQVASRMTAYTSENSNVLIDVEQKIISLSQQNLSLWKTKIMK</sequence>
<dbReference type="Proteomes" id="UP001501410">
    <property type="component" value="Unassembled WGS sequence"/>
</dbReference>
<evidence type="ECO:0000256" key="1">
    <source>
        <dbReference type="SAM" id="Coils"/>
    </source>
</evidence>
<keyword evidence="3" id="KW-1185">Reference proteome</keyword>
<gene>
    <name evidence="2" type="ORF">GCM10023092_22800</name>
</gene>
<reference evidence="3" key="1">
    <citation type="journal article" date="2019" name="Int. J. Syst. Evol. Microbiol.">
        <title>The Global Catalogue of Microorganisms (GCM) 10K type strain sequencing project: providing services to taxonomists for standard genome sequencing and annotation.</title>
        <authorList>
            <consortium name="The Broad Institute Genomics Platform"/>
            <consortium name="The Broad Institute Genome Sequencing Center for Infectious Disease"/>
            <person name="Wu L."/>
            <person name="Ma J."/>
        </authorList>
    </citation>
    <scope>NUCLEOTIDE SEQUENCE [LARGE SCALE GENOMIC DNA]</scope>
    <source>
        <strain evidence="3">JCM 31921</strain>
    </source>
</reference>
<proteinExistence type="predicted"/>
<dbReference type="EMBL" id="BAABEZ010000022">
    <property type="protein sequence ID" value="GAA4456872.1"/>
    <property type="molecule type" value="Genomic_DNA"/>
</dbReference>
<organism evidence="2 3">
    <name type="scientific">Rurimicrobium arvi</name>
    <dbReference type="NCBI Taxonomy" id="2049916"/>
    <lineage>
        <taxon>Bacteria</taxon>
        <taxon>Pseudomonadati</taxon>
        <taxon>Bacteroidota</taxon>
        <taxon>Chitinophagia</taxon>
        <taxon>Chitinophagales</taxon>
        <taxon>Chitinophagaceae</taxon>
        <taxon>Rurimicrobium</taxon>
    </lineage>
</organism>
<evidence type="ECO:0008006" key="4">
    <source>
        <dbReference type="Google" id="ProtNLM"/>
    </source>
</evidence>
<evidence type="ECO:0000313" key="2">
    <source>
        <dbReference type="EMBL" id="GAA4456872.1"/>
    </source>
</evidence>
<evidence type="ECO:0000313" key="3">
    <source>
        <dbReference type="Proteomes" id="UP001501410"/>
    </source>
</evidence>